<dbReference type="Proteomes" id="UP001620626">
    <property type="component" value="Unassembled WGS sequence"/>
</dbReference>
<proteinExistence type="predicted"/>
<evidence type="ECO:0000313" key="1">
    <source>
        <dbReference type="EMBL" id="KAL3097993.1"/>
    </source>
</evidence>
<comment type="caution">
    <text evidence="1">The sequence shown here is derived from an EMBL/GenBank/DDBJ whole genome shotgun (WGS) entry which is preliminary data.</text>
</comment>
<protein>
    <submittedName>
        <fullName evidence="1">Uncharacterized protein</fullName>
    </submittedName>
</protein>
<dbReference type="EMBL" id="JBICBT010000830">
    <property type="protein sequence ID" value="KAL3097993.1"/>
    <property type="molecule type" value="Genomic_DNA"/>
</dbReference>
<dbReference type="Gene3D" id="3.30.200.20">
    <property type="entry name" value="Phosphorylase Kinase, domain 1"/>
    <property type="match status" value="1"/>
</dbReference>
<dbReference type="InterPro" id="IPR011009">
    <property type="entry name" value="Kinase-like_dom_sf"/>
</dbReference>
<reference evidence="1 2" key="1">
    <citation type="submission" date="2024-10" db="EMBL/GenBank/DDBJ databases">
        <authorList>
            <person name="Kim D."/>
        </authorList>
    </citation>
    <scope>NUCLEOTIDE SEQUENCE [LARGE SCALE GENOMIC DNA]</scope>
    <source>
        <strain evidence="1">BH-2024</strain>
    </source>
</reference>
<name>A0ABD2K598_9BILA</name>
<evidence type="ECO:0000313" key="2">
    <source>
        <dbReference type="Proteomes" id="UP001620626"/>
    </source>
</evidence>
<dbReference type="SUPFAM" id="SSF56112">
    <property type="entry name" value="Protein kinase-like (PK-like)"/>
    <property type="match status" value="1"/>
</dbReference>
<keyword evidence="2" id="KW-1185">Reference proteome</keyword>
<organism evidence="1 2">
    <name type="scientific">Heterodera trifolii</name>
    <dbReference type="NCBI Taxonomy" id="157864"/>
    <lineage>
        <taxon>Eukaryota</taxon>
        <taxon>Metazoa</taxon>
        <taxon>Ecdysozoa</taxon>
        <taxon>Nematoda</taxon>
        <taxon>Chromadorea</taxon>
        <taxon>Rhabditida</taxon>
        <taxon>Tylenchina</taxon>
        <taxon>Tylenchomorpha</taxon>
        <taxon>Tylenchoidea</taxon>
        <taxon>Heteroderidae</taxon>
        <taxon>Heteroderinae</taxon>
        <taxon>Heterodera</taxon>
    </lineage>
</organism>
<sequence>MGLLTDGNSARDSQRSMKKLLSTMPLNFDPNSQIEFKKRTHNLCARYLGGIWKTVSVAEITIKKLSGGLSNMLFLCCLVEDHRPIEGEEPDKSSCVVNDKTT</sequence>
<gene>
    <name evidence="1" type="ORF">niasHT_027538</name>
</gene>
<dbReference type="AlphaFoldDB" id="A0ABD2K598"/>
<accession>A0ABD2K598</accession>